<comment type="caution">
    <text evidence="2">The sequence shown here is derived from an EMBL/GenBank/DDBJ whole genome shotgun (WGS) entry which is preliminary data.</text>
</comment>
<feature type="compositionally biased region" description="Basic and acidic residues" evidence="1">
    <location>
        <begin position="35"/>
        <end position="47"/>
    </location>
</feature>
<evidence type="ECO:0000313" key="2">
    <source>
        <dbReference type="EMBL" id="MPM53609.1"/>
    </source>
</evidence>
<dbReference type="EMBL" id="VSSQ01014415">
    <property type="protein sequence ID" value="MPM53609.1"/>
    <property type="molecule type" value="Genomic_DNA"/>
</dbReference>
<gene>
    <name evidence="2" type="ORF">SDC9_100377</name>
</gene>
<organism evidence="2">
    <name type="scientific">bioreactor metagenome</name>
    <dbReference type="NCBI Taxonomy" id="1076179"/>
    <lineage>
        <taxon>unclassified sequences</taxon>
        <taxon>metagenomes</taxon>
        <taxon>ecological metagenomes</taxon>
    </lineage>
</organism>
<accession>A0A645AKC9</accession>
<proteinExistence type="predicted"/>
<feature type="compositionally biased region" description="Basic and acidic residues" evidence="1">
    <location>
        <begin position="128"/>
        <end position="137"/>
    </location>
</feature>
<feature type="region of interest" description="Disordered" evidence="1">
    <location>
        <begin position="109"/>
        <end position="157"/>
    </location>
</feature>
<dbReference type="AlphaFoldDB" id="A0A645AKC9"/>
<reference evidence="2" key="1">
    <citation type="submission" date="2019-08" db="EMBL/GenBank/DDBJ databases">
        <authorList>
            <person name="Kucharzyk K."/>
            <person name="Murdoch R.W."/>
            <person name="Higgins S."/>
            <person name="Loffler F."/>
        </authorList>
    </citation>
    <scope>NUCLEOTIDE SEQUENCE</scope>
</reference>
<sequence length="157" mass="18035">MHPEELEALEHLQTRSGIVLQRENQANHHLVAPLTERRDKDKEDRQSNQHRQTAAKHADALFAHDLLLFGIELLRVFFVLFANLVQLRLNRLHLHGRLAGPDVAKHRQRADEERCDDDGQNDAFTRQGFEEPAHSKECPLSQEEIALQGVPSSRVFT</sequence>
<protein>
    <submittedName>
        <fullName evidence="2">Uncharacterized protein</fullName>
    </submittedName>
</protein>
<feature type="region of interest" description="Disordered" evidence="1">
    <location>
        <begin position="29"/>
        <end position="52"/>
    </location>
</feature>
<evidence type="ECO:0000256" key="1">
    <source>
        <dbReference type="SAM" id="MobiDB-lite"/>
    </source>
</evidence>
<name>A0A645AKC9_9ZZZZ</name>